<dbReference type="AlphaFoldDB" id="A0A100YWC6"/>
<dbReference type="EMBL" id="LOJF01000009">
    <property type="protein sequence ID" value="KUH58637.1"/>
    <property type="molecule type" value="Genomic_DNA"/>
</dbReference>
<keyword evidence="3" id="KW-1185">Reference proteome</keyword>
<dbReference type="InterPro" id="IPR005240">
    <property type="entry name" value="DUF389"/>
</dbReference>
<proteinExistence type="predicted"/>
<reference evidence="2 3" key="1">
    <citation type="submission" date="2015-12" db="EMBL/GenBank/DDBJ databases">
        <title>Draft Genome Sequence of Olsenella scatoligenes SK9K4T; a Producer of 3-Methylindole- (skatole) and 4-Methylphenol- (p-cresol) Isolated from Pig Feces.</title>
        <authorList>
            <person name="Li X."/>
            <person name="Borg B."/>
            <person name="Canibe N."/>
        </authorList>
    </citation>
    <scope>NUCLEOTIDE SEQUENCE [LARGE SCALE GENOMIC DNA]</scope>
    <source>
        <strain evidence="2 3">SK9K4</strain>
    </source>
</reference>
<evidence type="ECO:0000313" key="2">
    <source>
        <dbReference type="EMBL" id="KUH58637.1"/>
    </source>
</evidence>
<accession>A0A100YWC6</accession>
<feature type="transmembrane region" description="Helical" evidence="1">
    <location>
        <begin position="110"/>
        <end position="134"/>
    </location>
</feature>
<evidence type="ECO:0000256" key="1">
    <source>
        <dbReference type="SAM" id="Phobius"/>
    </source>
</evidence>
<feature type="transmembrane region" description="Helical" evidence="1">
    <location>
        <begin position="146"/>
        <end position="165"/>
    </location>
</feature>
<gene>
    <name evidence="2" type="ORF">AUL39_06590</name>
</gene>
<sequence length="386" mass="41101">MAEKDKAAGTSADESWARRGATALRRAFDVREGRASWPQIRKRFVGGSKLDGTHMCILIVAMLIASIGLNTDSTEAIVGAMLICPLMGSVLAISYSVATADVRLLRHAAAGLALQMVICLATSTIYFLLTPIPFETSALLDNSTPTIWDLLIALAGGFAGGLGNSRKQEPSTLIAGVAVATALMPPLCSAGYGIAQQSLPRFAGALYEFGVNVVFIALAAEVVLLLLHVPLHRDVNDDGIVTPQESEEAVAISHRLRRHVIIGTLVFAIPCLIVTTGVVQETVQQHTKSSADTAATISQTSDQYETALTTQELKAVQPEVERYSVGTEYGFDAGPSQPTKRIVATVTSSRTLSKDEQDRAEALVRVHVPSVDEVRFAMDTASPSTE</sequence>
<feature type="transmembrane region" description="Helical" evidence="1">
    <location>
        <begin position="76"/>
        <end position="98"/>
    </location>
</feature>
<dbReference type="PANTHER" id="PTHR20992:SF9">
    <property type="entry name" value="AT15442P-RELATED"/>
    <property type="match status" value="1"/>
</dbReference>
<keyword evidence="1" id="KW-0472">Membrane</keyword>
<dbReference type="RefSeq" id="WP_059054786.1">
    <property type="nucleotide sequence ID" value="NZ_LOJF01000009.1"/>
</dbReference>
<dbReference type="PANTHER" id="PTHR20992">
    <property type="entry name" value="AT15442P-RELATED"/>
    <property type="match status" value="1"/>
</dbReference>
<evidence type="ECO:0000313" key="3">
    <source>
        <dbReference type="Proteomes" id="UP000054078"/>
    </source>
</evidence>
<organism evidence="2 3">
    <name type="scientific">Tractidigestivibacter scatoligenes</name>
    <name type="common">Olsenella scatoligenes</name>
    <dbReference type="NCBI Taxonomy" id="1299998"/>
    <lineage>
        <taxon>Bacteria</taxon>
        <taxon>Bacillati</taxon>
        <taxon>Actinomycetota</taxon>
        <taxon>Coriobacteriia</taxon>
        <taxon>Coriobacteriales</taxon>
        <taxon>Atopobiaceae</taxon>
        <taxon>Tractidigestivibacter</taxon>
    </lineage>
</organism>
<keyword evidence="1" id="KW-0812">Transmembrane</keyword>
<protein>
    <recommendedName>
        <fullName evidence="4">DUF389 domain-containing protein</fullName>
    </recommendedName>
</protein>
<feature type="transmembrane region" description="Helical" evidence="1">
    <location>
        <begin position="206"/>
        <end position="227"/>
    </location>
</feature>
<dbReference type="Pfam" id="PF04087">
    <property type="entry name" value="DUF389"/>
    <property type="match status" value="1"/>
</dbReference>
<feature type="transmembrane region" description="Helical" evidence="1">
    <location>
        <begin position="260"/>
        <end position="279"/>
    </location>
</feature>
<dbReference type="Proteomes" id="UP000054078">
    <property type="component" value="Unassembled WGS sequence"/>
</dbReference>
<comment type="caution">
    <text evidence="2">The sequence shown here is derived from an EMBL/GenBank/DDBJ whole genome shotgun (WGS) entry which is preliminary data.</text>
</comment>
<name>A0A100YWC6_TRASO</name>
<evidence type="ECO:0008006" key="4">
    <source>
        <dbReference type="Google" id="ProtNLM"/>
    </source>
</evidence>
<dbReference type="OrthoDB" id="9790659at2"/>
<feature type="transmembrane region" description="Helical" evidence="1">
    <location>
        <begin position="50"/>
        <end position="70"/>
    </location>
</feature>
<feature type="transmembrane region" description="Helical" evidence="1">
    <location>
        <begin position="172"/>
        <end position="194"/>
    </location>
</feature>
<keyword evidence="1" id="KW-1133">Transmembrane helix</keyword>